<comment type="similarity">
    <text evidence="1">Belongs to the prokaryotic/mitochondrial release factor family.</text>
</comment>
<dbReference type="EMBL" id="JAKUMG010000007">
    <property type="protein sequence ID" value="MDI4670198.1"/>
    <property type="molecule type" value="Genomic_DNA"/>
</dbReference>
<accession>A0ABT6U204</accession>
<dbReference type="PROSITE" id="PS00745">
    <property type="entry name" value="RF_PROK_I"/>
    <property type="match status" value="1"/>
</dbReference>
<evidence type="ECO:0000313" key="5">
    <source>
        <dbReference type="Proteomes" id="UP001156974"/>
    </source>
</evidence>
<evidence type="ECO:0000259" key="3">
    <source>
        <dbReference type="PROSITE" id="PS00745"/>
    </source>
</evidence>
<feature type="domain" description="Prokaryotic-type class I peptide chain release factors" evidence="3">
    <location>
        <begin position="118"/>
        <end position="134"/>
    </location>
</feature>
<dbReference type="Gene3D" id="3.30.160.20">
    <property type="match status" value="1"/>
</dbReference>
<protein>
    <submittedName>
        <fullName evidence="4">Peptide chain release factor H</fullName>
    </submittedName>
</protein>
<dbReference type="InterPro" id="IPR050057">
    <property type="entry name" value="Prokaryotic/Mito_RF"/>
</dbReference>
<dbReference type="PANTHER" id="PTHR43804">
    <property type="entry name" value="LD18447P"/>
    <property type="match status" value="1"/>
</dbReference>
<dbReference type="InterPro" id="IPR000352">
    <property type="entry name" value="Pep_chain_release_fac_I"/>
</dbReference>
<keyword evidence="5" id="KW-1185">Reference proteome</keyword>
<name>A0ABT6U204_9GAMM</name>
<gene>
    <name evidence="4" type="primary">prfH</name>
    <name evidence="4" type="ORF">MKZ47_14075</name>
</gene>
<evidence type="ECO:0000256" key="1">
    <source>
        <dbReference type="ARBA" id="ARBA00010835"/>
    </source>
</evidence>
<feature type="compositionally biased region" description="Low complexity" evidence="2">
    <location>
        <begin position="174"/>
        <end position="185"/>
    </location>
</feature>
<proteinExistence type="inferred from homology"/>
<dbReference type="Pfam" id="PF00472">
    <property type="entry name" value="RF-1"/>
    <property type="match status" value="1"/>
</dbReference>
<dbReference type="InterPro" id="IPR017509">
    <property type="entry name" value="PrfH"/>
</dbReference>
<comment type="caution">
    <text evidence="4">The sequence shown here is derived from an EMBL/GenBank/DDBJ whole genome shotgun (WGS) entry which is preliminary data.</text>
</comment>
<dbReference type="SUPFAM" id="SSF75620">
    <property type="entry name" value="Release factor"/>
    <property type="match status" value="1"/>
</dbReference>
<organism evidence="4 5">
    <name type="scientific">Pseudoalteromonas shioyasakiensis</name>
    <dbReference type="NCBI Taxonomy" id="1190813"/>
    <lineage>
        <taxon>Bacteria</taxon>
        <taxon>Pseudomonadati</taxon>
        <taxon>Pseudomonadota</taxon>
        <taxon>Gammaproteobacteria</taxon>
        <taxon>Alteromonadales</taxon>
        <taxon>Pseudoalteromonadaceae</taxon>
        <taxon>Pseudoalteromonas</taxon>
    </lineage>
</organism>
<dbReference type="RefSeq" id="WP_175082663.1">
    <property type="nucleotide sequence ID" value="NZ_JAKUMG010000007.1"/>
</dbReference>
<sequence>MILVQLSSGAGPLECCKAVAMAVKRLECDAKALAIKVNALAVEQAELSGCYKSVLLELTGAEPRILKQFAQQWHGSMLWVCQSPFRARHKRKNWYFGGQLFEIAEQKFDSEIRFQQCRASGAGGQHVNTTDSAVRATHVATGTTVRVESERSQHANKRLARVLLMQKLAEQAQQAASQQQKSRWQQHNELQRGNPIRTFKGPEFSQTHKGKGHGKLTVYM</sequence>
<dbReference type="InterPro" id="IPR045853">
    <property type="entry name" value="Pep_chain_release_fac_I_sf"/>
</dbReference>
<reference evidence="4 5" key="1">
    <citation type="submission" date="2022-02" db="EMBL/GenBank/DDBJ databases">
        <title>Genome analysis of Beneficial Microorganisms for Coral consortium from Pocillopora damicornis.</title>
        <authorList>
            <person name="Rosado P.M."/>
            <person name="Cardoso P.M."/>
            <person name="Rosado J.G."/>
            <person name="Schultz J."/>
            <person name="Rocha U."/>
            <person name="Costa T.K."/>
            <person name="Peixoto R.S."/>
        </authorList>
    </citation>
    <scope>NUCLEOTIDE SEQUENCE [LARGE SCALE GENOMIC DNA]</scope>
    <source>
        <strain evidence="4 5">BMC5</strain>
    </source>
</reference>
<dbReference type="Gene3D" id="3.30.70.1660">
    <property type="match status" value="1"/>
</dbReference>
<feature type="region of interest" description="Disordered" evidence="2">
    <location>
        <begin position="174"/>
        <end position="220"/>
    </location>
</feature>
<dbReference type="PANTHER" id="PTHR43804:SF9">
    <property type="entry name" value="PEPTIDE CHAIN RELEASE FACTOR HOMOLOG-RELATED"/>
    <property type="match status" value="1"/>
</dbReference>
<evidence type="ECO:0000256" key="2">
    <source>
        <dbReference type="SAM" id="MobiDB-lite"/>
    </source>
</evidence>
<dbReference type="Proteomes" id="UP001156974">
    <property type="component" value="Unassembled WGS sequence"/>
</dbReference>
<dbReference type="NCBIfam" id="TIGR03072">
    <property type="entry name" value="release_prfH"/>
    <property type="match status" value="1"/>
</dbReference>
<evidence type="ECO:0000313" key="4">
    <source>
        <dbReference type="EMBL" id="MDI4670198.1"/>
    </source>
</evidence>